<protein>
    <recommendedName>
        <fullName evidence="9">Cytochrome P450</fullName>
    </recommendedName>
</protein>
<evidence type="ECO:0000313" key="7">
    <source>
        <dbReference type="EMBL" id="KIW99521.1"/>
    </source>
</evidence>
<evidence type="ECO:0000256" key="5">
    <source>
        <dbReference type="PIRSR" id="PIRSR602401-1"/>
    </source>
</evidence>
<dbReference type="GO" id="GO:0005506">
    <property type="term" value="F:iron ion binding"/>
    <property type="evidence" value="ECO:0007669"/>
    <property type="project" value="InterPro"/>
</dbReference>
<evidence type="ECO:0000256" key="3">
    <source>
        <dbReference type="ARBA" id="ARBA00023002"/>
    </source>
</evidence>
<dbReference type="PANTHER" id="PTHR46300:SF11">
    <property type="entry name" value="OXIDOREDUCTASE, PUTATIVE-RELATED"/>
    <property type="match status" value="1"/>
</dbReference>
<dbReference type="Proteomes" id="UP000053617">
    <property type="component" value="Unassembled WGS sequence"/>
</dbReference>
<keyword evidence="2 5" id="KW-0479">Metal-binding</keyword>
<comment type="cofactor">
    <cofactor evidence="5">
        <name>heme</name>
        <dbReference type="ChEBI" id="CHEBI:30413"/>
    </cofactor>
</comment>
<sequence length="255" mass="28966">MSLWNGLKKQLEAGIRTGCFVEKFMETDYPQMGISEIEAAYIAGTMIEAGSDSTQNSLNSMILGLTAFPEVVEKAHEELDRVAGDRLPQIDDSPNLPYIRAMMKEVLRWRSVSNDHFAHLTTSDVIYKDYFIPAGTVLVGNTWALHYDPNIYPEPERYNPDRFLGTRTLDLNAGECINAQDVRDRDHWSFGAGRRVCPGYTLAENSLFILTARLLWAFDIKAPIDPESGKRVKPDLWNYPPQQFFQVPTFDVILL</sequence>
<reference evidence="7 8" key="1">
    <citation type="submission" date="2015-01" db="EMBL/GenBank/DDBJ databases">
        <title>The Genome Sequence of Rhinocladiella mackenzie CBS 650.93.</title>
        <authorList>
            <consortium name="The Broad Institute Genomics Platform"/>
            <person name="Cuomo C."/>
            <person name="de Hoog S."/>
            <person name="Gorbushina A."/>
            <person name="Stielow B."/>
            <person name="Teixiera M."/>
            <person name="Abouelleil A."/>
            <person name="Chapman S.B."/>
            <person name="Priest M."/>
            <person name="Young S.K."/>
            <person name="Wortman J."/>
            <person name="Nusbaum C."/>
            <person name="Birren B."/>
        </authorList>
    </citation>
    <scope>NUCLEOTIDE SEQUENCE [LARGE SCALE GENOMIC DNA]</scope>
    <source>
        <strain evidence="7 8">CBS 650.93</strain>
    </source>
</reference>
<organism evidence="7 8">
    <name type="scientific">Rhinocladiella mackenziei CBS 650.93</name>
    <dbReference type="NCBI Taxonomy" id="1442369"/>
    <lineage>
        <taxon>Eukaryota</taxon>
        <taxon>Fungi</taxon>
        <taxon>Dikarya</taxon>
        <taxon>Ascomycota</taxon>
        <taxon>Pezizomycotina</taxon>
        <taxon>Eurotiomycetes</taxon>
        <taxon>Chaetothyriomycetidae</taxon>
        <taxon>Chaetothyriales</taxon>
        <taxon>Herpotrichiellaceae</taxon>
        <taxon>Rhinocladiella</taxon>
    </lineage>
</organism>
<dbReference type="InterPro" id="IPR036396">
    <property type="entry name" value="Cyt_P450_sf"/>
</dbReference>
<evidence type="ECO:0000256" key="4">
    <source>
        <dbReference type="ARBA" id="ARBA00023004"/>
    </source>
</evidence>
<dbReference type="GO" id="GO:0016705">
    <property type="term" value="F:oxidoreductase activity, acting on paired donors, with incorporation or reduction of molecular oxygen"/>
    <property type="evidence" value="ECO:0007669"/>
    <property type="project" value="InterPro"/>
</dbReference>
<dbReference type="PANTHER" id="PTHR46300">
    <property type="entry name" value="P450, PUTATIVE (EUROFUNG)-RELATED-RELATED"/>
    <property type="match status" value="1"/>
</dbReference>
<dbReference type="EMBL" id="KN847486">
    <property type="protein sequence ID" value="KIW99521.1"/>
    <property type="molecule type" value="Genomic_DNA"/>
</dbReference>
<keyword evidence="5 6" id="KW-0349">Heme</keyword>
<keyword evidence="6" id="KW-0503">Monooxygenase</keyword>
<evidence type="ECO:0000313" key="8">
    <source>
        <dbReference type="Proteomes" id="UP000053617"/>
    </source>
</evidence>
<accession>A0A0D2FBR9</accession>
<gene>
    <name evidence="7" type="ORF">Z518_11260</name>
</gene>
<dbReference type="Pfam" id="PF00067">
    <property type="entry name" value="p450"/>
    <property type="match status" value="1"/>
</dbReference>
<keyword evidence="8" id="KW-1185">Reference proteome</keyword>
<keyword evidence="3 6" id="KW-0560">Oxidoreductase</keyword>
<dbReference type="SUPFAM" id="SSF48264">
    <property type="entry name" value="Cytochrome P450"/>
    <property type="match status" value="1"/>
</dbReference>
<dbReference type="PRINTS" id="PR00385">
    <property type="entry name" value="P450"/>
</dbReference>
<dbReference type="GO" id="GO:0004497">
    <property type="term" value="F:monooxygenase activity"/>
    <property type="evidence" value="ECO:0007669"/>
    <property type="project" value="UniProtKB-KW"/>
</dbReference>
<evidence type="ECO:0000256" key="6">
    <source>
        <dbReference type="RuleBase" id="RU000461"/>
    </source>
</evidence>
<dbReference type="InterPro" id="IPR017972">
    <property type="entry name" value="Cyt_P450_CS"/>
</dbReference>
<evidence type="ECO:0000256" key="2">
    <source>
        <dbReference type="ARBA" id="ARBA00022723"/>
    </source>
</evidence>
<evidence type="ECO:0008006" key="9">
    <source>
        <dbReference type="Google" id="ProtNLM"/>
    </source>
</evidence>
<dbReference type="Gene3D" id="1.10.630.10">
    <property type="entry name" value="Cytochrome P450"/>
    <property type="match status" value="1"/>
</dbReference>
<comment type="similarity">
    <text evidence="1 6">Belongs to the cytochrome P450 family.</text>
</comment>
<name>A0A0D2FBR9_9EURO</name>
<dbReference type="PRINTS" id="PR00463">
    <property type="entry name" value="EP450I"/>
</dbReference>
<keyword evidence="4 5" id="KW-0408">Iron</keyword>
<evidence type="ECO:0000256" key="1">
    <source>
        <dbReference type="ARBA" id="ARBA00010617"/>
    </source>
</evidence>
<dbReference type="VEuPathDB" id="FungiDB:Z518_11260"/>
<dbReference type="InterPro" id="IPR050364">
    <property type="entry name" value="Cytochrome_P450_fung"/>
</dbReference>
<dbReference type="STRING" id="1442369.A0A0D2FBR9"/>
<dbReference type="GeneID" id="25299331"/>
<dbReference type="HOGENOM" id="CLU_001570_2_0_1"/>
<dbReference type="InterPro" id="IPR001128">
    <property type="entry name" value="Cyt_P450"/>
</dbReference>
<dbReference type="InterPro" id="IPR002401">
    <property type="entry name" value="Cyt_P450_E_grp-I"/>
</dbReference>
<dbReference type="AlphaFoldDB" id="A0A0D2FBR9"/>
<dbReference type="RefSeq" id="XP_013266658.1">
    <property type="nucleotide sequence ID" value="XM_013411204.1"/>
</dbReference>
<proteinExistence type="inferred from homology"/>
<dbReference type="OrthoDB" id="1103324at2759"/>
<feature type="binding site" description="axial binding residue" evidence="5">
    <location>
        <position position="197"/>
    </location>
    <ligand>
        <name>heme</name>
        <dbReference type="ChEBI" id="CHEBI:30413"/>
    </ligand>
    <ligandPart>
        <name>Fe</name>
        <dbReference type="ChEBI" id="CHEBI:18248"/>
    </ligandPart>
</feature>
<dbReference type="GO" id="GO:0020037">
    <property type="term" value="F:heme binding"/>
    <property type="evidence" value="ECO:0007669"/>
    <property type="project" value="InterPro"/>
</dbReference>
<dbReference type="PROSITE" id="PS00086">
    <property type="entry name" value="CYTOCHROME_P450"/>
    <property type="match status" value="1"/>
</dbReference>